<dbReference type="EMBL" id="PYSW02000018">
    <property type="protein sequence ID" value="KAG2385587.1"/>
    <property type="molecule type" value="Genomic_DNA"/>
</dbReference>
<evidence type="ECO:0000256" key="1">
    <source>
        <dbReference type="ARBA" id="ARBA00022723"/>
    </source>
</evidence>
<keyword evidence="1" id="KW-0479">Metal-binding</keyword>
<dbReference type="RefSeq" id="XP_044549580.1">
    <property type="nucleotide sequence ID" value="XM_044692927.1"/>
</dbReference>
<dbReference type="InterPro" id="IPR001810">
    <property type="entry name" value="F-box_dom"/>
</dbReference>
<feature type="region of interest" description="Disordered" evidence="6">
    <location>
        <begin position="803"/>
        <end position="833"/>
    </location>
</feature>
<feature type="domain" description="GRF-type" evidence="10">
    <location>
        <begin position="14"/>
        <end position="57"/>
    </location>
</feature>
<keyword evidence="2 5" id="KW-0863">Zinc-finger</keyword>
<dbReference type="InterPro" id="IPR049730">
    <property type="entry name" value="SNF2/RAD54-like_C"/>
</dbReference>
<dbReference type="Gene3D" id="3.40.50.10810">
    <property type="entry name" value="Tandem AAA-ATPase domain"/>
    <property type="match status" value="1"/>
</dbReference>
<dbReference type="SMART" id="SM00490">
    <property type="entry name" value="HELICc"/>
    <property type="match status" value="1"/>
</dbReference>
<evidence type="ECO:0000256" key="6">
    <source>
        <dbReference type="SAM" id="MobiDB-lite"/>
    </source>
</evidence>
<dbReference type="InterPro" id="IPR010666">
    <property type="entry name" value="Znf_GRF"/>
</dbReference>
<evidence type="ECO:0000256" key="3">
    <source>
        <dbReference type="ARBA" id="ARBA00022801"/>
    </source>
</evidence>
<dbReference type="SUPFAM" id="SSF52540">
    <property type="entry name" value="P-loop containing nucleoside triphosphate hydrolases"/>
    <property type="match status" value="2"/>
</dbReference>
<feature type="region of interest" description="Disordered" evidence="6">
    <location>
        <begin position="954"/>
        <end position="1008"/>
    </location>
</feature>
<feature type="domain" description="F-box" evidence="7">
    <location>
        <begin position="557"/>
        <end position="610"/>
    </location>
</feature>
<gene>
    <name evidence="11" type="ORF">C9374_003402</name>
</gene>
<dbReference type="GO" id="GO:0043596">
    <property type="term" value="C:nuclear replication fork"/>
    <property type="evidence" value="ECO:0007669"/>
    <property type="project" value="TreeGrafter"/>
</dbReference>
<feature type="domain" description="GRF-type" evidence="10">
    <location>
        <begin position="111"/>
        <end position="151"/>
    </location>
</feature>
<comment type="caution">
    <text evidence="11">The sequence shown here is derived from an EMBL/GenBank/DDBJ whole genome shotgun (WGS) entry which is preliminary data.</text>
</comment>
<dbReference type="PROSITE" id="PS50181">
    <property type="entry name" value="FBOX"/>
    <property type="match status" value="1"/>
</dbReference>
<dbReference type="InterPro" id="IPR027417">
    <property type="entry name" value="P-loop_NTPase"/>
</dbReference>
<dbReference type="GO" id="GO:0008270">
    <property type="term" value="F:zinc ion binding"/>
    <property type="evidence" value="ECO:0007669"/>
    <property type="project" value="UniProtKB-KW"/>
</dbReference>
<evidence type="ECO:0000313" key="12">
    <source>
        <dbReference type="Proteomes" id="UP000816034"/>
    </source>
</evidence>
<feature type="compositionally biased region" description="Low complexity" evidence="6">
    <location>
        <begin position="1222"/>
        <end position="1253"/>
    </location>
</feature>
<feature type="compositionally biased region" description="Low complexity" evidence="6">
    <location>
        <begin position="962"/>
        <end position="982"/>
    </location>
</feature>
<dbReference type="PROSITE" id="PS51999">
    <property type="entry name" value="ZF_GRF"/>
    <property type="match status" value="2"/>
</dbReference>
<evidence type="ECO:0000259" key="7">
    <source>
        <dbReference type="PROSITE" id="PS50181"/>
    </source>
</evidence>
<dbReference type="PANTHER" id="PTHR45766">
    <property type="entry name" value="DNA ANNEALING HELICASE AND ENDONUCLEASE ZRANB3 FAMILY MEMBER"/>
    <property type="match status" value="1"/>
</dbReference>
<feature type="region of interest" description="Disordered" evidence="6">
    <location>
        <begin position="62"/>
        <end position="106"/>
    </location>
</feature>
<dbReference type="SMART" id="SM00487">
    <property type="entry name" value="DEXDc"/>
    <property type="match status" value="1"/>
</dbReference>
<evidence type="ECO:0000256" key="5">
    <source>
        <dbReference type="PROSITE-ProRule" id="PRU01343"/>
    </source>
</evidence>
<keyword evidence="3" id="KW-0378">Hydrolase</keyword>
<feature type="compositionally biased region" description="Acidic residues" evidence="6">
    <location>
        <begin position="996"/>
        <end position="1007"/>
    </location>
</feature>
<feature type="compositionally biased region" description="Low complexity" evidence="6">
    <location>
        <begin position="79"/>
        <end position="103"/>
    </location>
</feature>
<dbReference type="GO" id="GO:0031297">
    <property type="term" value="P:replication fork processing"/>
    <property type="evidence" value="ECO:0007669"/>
    <property type="project" value="TreeGrafter"/>
</dbReference>
<feature type="region of interest" description="Disordered" evidence="6">
    <location>
        <begin position="1018"/>
        <end position="1037"/>
    </location>
</feature>
<feature type="domain" description="Helicase C-terminal" evidence="9">
    <location>
        <begin position="635"/>
        <end position="810"/>
    </location>
</feature>
<evidence type="ECO:0000256" key="2">
    <source>
        <dbReference type="ARBA" id="ARBA00022771"/>
    </source>
</evidence>
<name>A0AA88KPN3_NAELO</name>
<accession>A0AA88KPN3</accession>
<dbReference type="GO" id="GO:0005524">
    <property type="term" value="F:ATP binding"/>
    <property type="evidence" value="ECO:0007669"/>
    <property type="project" value="InterPro"/>
</dbReference>
<feature type="compositionally biased region" description="Basic and acidic residues" evidence="6">
    <location>
        <begin position="803"/>
        <end position="817"/>
    </location>
</feature>
<feature type="region of interest" description="Disordered" evidence="6">
    <location>
        <begin position="1267"/>
        <end position="1373"/>
    </location>
</feature>
<feature type="compositionally biased region" description="Low complexity" evidence="6">
    <location>
        <begin position="1304"/>
        <end position="1343"/>
    </location>
</feature>
<dbReference type="Pfam" id="PF00271">
    <property type="entry name" value="Helicase_C"/>
    <property type="match status" value="1"/>
</dbReference>
<evidence type="ECO:0000313" key="11">
    <source>
        <dbReference type="EMBL" id="KAG2385587.1"/>
    </source>
</evidence>
<evidence type="ECO:0000259" key="10">
    <source>
        <dbReference type="PROSITE" id="PS51999"/>
    </source>
</evidence>
<reference evidence="11 12" key="1">
    <citation type="journal article" date="2018" name="BMC Genomics">
        <title>The genome of Naegleria lovaniensis, the basis for a comparative approach to unravel pathogenicity factors of the human pathogenic amoeba N. fowleri.</title>
        <authorList>
            <person name="Liechti N."/>
            <person name="Schurch N."/>
            <person name="Bruggmann R."/>
            <person name="Wittwer M."/>
        </authorList>
    </citation>
    <scope>NUCLEOTIDE SEQUENCE [LARGE SCALE GENOMIC DNA]</scope>
    <source>
        <strain evidence="11 12">ATCC 30569</strain>
    </source>
</reference>
<feature type="compositionally biased region" description="Polar residues" evidence="6">
    <location>
        <begin position="62"/>
        <end position="73"/>
    </location>
</feature>
<feature type="compositionally biased region" description="Polar residues" evidence="6">
    <location>
        <begin position="1043"/>
        <end position="1078"/>
    </location>
</feature>
<feature type="region of interest" description="Disordered" evidence="6">
    <location>
        <begin position="1214"/>
        <end position="1253"/>
    </location>
</feature>
<protein>
    <submittedName>
        <fullName evidence="11">Uncharacterized protein</fullName>
    </submittedName>
</protein>
<dbReference type="Gene3D" id="3.40.50.300">
    <property type="entry name" value="P-loop containing nucleotide triphosphate hydrolases"/>
    <property type="match status" value="1"/>
</dbReference>
<dbReference type="InterPro" id="IPR000330">
    <property type="entry name" value="SNF2_N"/>
</dbReference>
<evidence type="ECO:0000259" key="8">
    <source>
        <dbReference type="PROSITE" id="PS51192"/>
    </source>
</evidence>
<feature type="domain" description="Helicase ATP-binding" evidence="8">
    <location>
        <begin position="334"/>
        <end position="508"/>
    </location>
</feature>
<feature type="region of interest" description="Disordered" evidence="6">
    <location>
        <begin position="1042"/>
        <end position="1078"/>
    </location>
</feature>
<evidence type="ECO:0000256" key="4">
    <source>
        <dbReference type="ARBA" id="ARBA00022833"/>
    </source>
</evidence>
<dbReference type="InterPro" id="IPR014001">
    <property type="entry name" value="Helicase_ATP-bd"/>
</dbReference>
<dbReference type="CDD" id="cd18793">
    <property type="entry name" value="SF2_C_SNF"/>
    <property type="match status" value="1"/>
</dbReference>
<dbReference type="PROSITE" id="PS51194">
    <property type="entry name" value="HELICASE_CTER"/>
    <property type="match status" value="1"/>
</dbReference>
<feature type="region of interest" description="Disordered" evidence="6">
    <location>
        <begin position="845"/>
        <end position="902"/>
    </location>
</feature>
<dbReference type="Proteomes" id="UP000816034">
    <property type="component" value="Unassembled WGS sequence"/>
</dbReference>
<dbReference type="GeneID" id="68095857"/>
<organism evidence="11 12">
    <name type="scientific">Naegleria lovaniensis</name>
    <name type="common">Amoeba</name>
    <dbReference type="NCBI Taxonomy" id="51637"/>
    <lineage>
        <taxon>Eukaryota</taxon>
        <taxon>Discoba</taxon>
        <taxon>Heterolobosea</taxon>
        <taxon>Tetramitia</taxon>
        <taxon>Eutetramitia</taxon>
        <taxon>Vahlkampfiidae</taxon>
        <taxon>Naegleria</taxon>
    </lineage>
</organism>
<dbReference type="PROSITE" id="PS51192">
    <property type="entry name" value="HELICASE_ATP_BIND_1"/>
    <property type="match status" value="1"/>
</dbReference>
<dbReference type="InterPro" id="IPR001650">
    <property type="entry name" value="Helicase_C-like"/>
</dbReference>
<keyword evidence="12" id="KW-1185">Reference proteome</keyword>
<dbReference type="GO" id="GO:0006281">
    <property type="term" value="P:DNA repair"/>
    <property type="evidence" value="ECO:0007669"/>
    <property type="project" value="TreeGrafter"/>
</dbReference>
<keyword evidence="4" id="KW-0862">Zinc</keyword>
<feature type="compositionally biased region" description="Polar residues" evidence="6">
    <location>
        <begin position="1269"/>
        <end position="1297"/>
    </location>
</feature>
<dbReference type="GO" id="GO:0016787">
    <property type="term" value="F:hydrolase activity"/>
    <property type="evidence" value="ECO:0007669"/>
    <property type="project" value="UniProtKB-KW"/>
</dbReference>
<feature type="compositionally biased region" description="Basic and acidic residues" evidence="6">
    <location>
        <begin position="1351"/>
        <end position="1370"/>
    </location>
</feature>
<sequence length="1392" mass="156645">MSTSSESKGDFVHCACGSLAQLRTTKNGANAGREYWGCARNFNDPQRCKFFKWNDSSSNNFNHSLTTNKTPYNSDARKSNSSSNSSSSSNNNHTTSLSATSSSDNDQAPLCPRHHIACIQRRVVKEGPTKGRLFWTCTAAQNCYFEWCSEGTKPAAYLDHPSSYRGGAFSSITIESNIKLGPPYIITFQIVGSNILQQANKQLKDRHETLSIQKDNYDCILMTLPRLGPVTNKLVKSLYDLFAREKKITKFNDLEFIIPLTEHATLKKLLLETRVDGAQIIIVDFPEGTKLLLNHYPAIDLSNVDALCEELNFKEKLPKYVNSKLRPFQKQGIAFAVKRNGKVLFGDEMGVGKTLQGFSTMYYFKEDWPLLIICPASLKHNWGKEIEDWFITGERGVHSDITTENIKIIENSKQIPDGYINIISYTVATNMLAEKPQDENDENAILNGVKFKCVICDESHSLKNSGTKRSQKIAPFLQKVKRLVMITGTPALSRPKELYSQLSLLLDREFRFTKSAFTIRYCDAKETLNYVDDNGSSNVMELNYLLSRTVMIRRRKESVLSELPPKQRQRVLLDIDAKDLKRIKFSAEKMKSAVEKMKHAMTKEDHYQNNFEKNSEVFRMYNMTGVAKLPAVKEYITEMIENTGDLKFLVFAYHTEVLDGIEECVAKELAKFYKLKLKDSELEKKMRGDYYIRIDGSTDSSKRQTLVTNFKQNGHCRVAILSIKAAGVGYTMTPCSTVLFAELYWTPSDLRQAEDRVHRIGQQNSVHIKYLLGKGTFDEYLWPMLQRKLDVVGKSVDGESHVDENVQQVEFERRETSLKSQQQRRMTHSEEEEEIAEMYENFEKNQQGKKKLIHEDSDEENSRMSDDDNSDDLESPRTKNHHSKQVTNRNKTLVPMNNTSSSNITLNVDRMVVTNHQERKRGLDILRQLMNVPKNGDISSLPPNVRDALMMSPEQQPSLNDSSKISSQQSSSLLKTLSSLSTREGSKTFNRSFRDDQEEEQFDDDDSSSTILAKKSLLKKRKYRSKSDDEESDVPVDDAITHHCTSSSLLPQTPKKQTTRSTMMRTSPFFKNSHTSSSQNRIMTQLYDQQQVNDDQSEETTSNNRVEETTMEHVDSLVTQNDSSSTTATLFKLTNAFKRSAPSTTPSNYTTSTTTTVVNPSDATNNLLATTRNSNIVGFVNNLSTPPSTHRPSPRLLMNGNSLPNVTTTTTTTLATPQFTRPPITTSSIPSIPSPVGNSTKSSPTNGSSSTSSNLAQLFEKYSFKKEVGTTSTPSSNKTTHSLQGKGTTPQTKQVPTFTPPVRAHASPNTSGSSSSNNKATTFKTPSHSTMSHSPSNVSSTHPDSNSKQQNRLEPETKKIKTSNNEEHSNHQAAPLLDDDFILDDDILPDII</sequence>
<proteinExistence type="predicted"/>
<evidence type="ECO:0000259" key="9">
    <source>
        <dbReference type="PROSITE" id="PS51194"/>
    </source>
</evidence>
<dbReference type="InterPro" id="IPR038718">
    <property type="entry name" value="SNF2-like_sf"/>
</dbReference>
<dbReference type="Pfam" id="PF06839">
    <property type="entry name" value="Zn_ribbon_GRF"/>
    <property type="match status" value="2"/>
</dbReference>
<dbReference type="PANTHER" id="PTHR45766:SF6">
    <property type="entry name" value="SWI_SNF-RELATED MATRIX-ASSOCIATED ACTIN-DEPENDENT REGULATOR OF CHROMATIN SUBFAMILY A-LIKE PROTEIN 1"/>
    <property type="match status" value="1"/>
</dbReference>
<dbReference type="Pfam" id="PF00176">
    <property type="entry name" value="SNF2-rel_dom"/>
    <property type="match status" value="1"/>
</dbReference>
<feature type="compositionally biased region" description="Polar residues" evidence="6">
    <location>
        <begin position="885"/>
        <end position="902"/>
    </location>
</feature>